<evidence type="ECO:0000313" key="2">
    <source>
        <dbReference type="EMBL" id="NER14154.1"/>
    </source>
</evidence>
<evidence type="ECO:0000313" key="3">
    <source>
        <dbReference type="Proteomes" id="UP000468581"/>
    </source>
</evidence>
<keyword evidence="1" id="KW-0812">Transmembrane</keyword>
<protein>
    <submittedName>
        <fullName evidence="2">Periplasmic heavy metal sensor</fullName>
    </submittedName>
</protein>
<dbReference type="EMBL" id="JAABOO010000002">
    <property type="protein sequence ID" value="NER14154.1"/>
    <property type="molecule type" value="Genomic_DNA"/>
</dbReference>
<reference evidence="2 3" key="1">
    <citation type="submission" date="2020-01" db="EMBL/GenBank/DDBJ databases">
        <title>Leptobacterium flavescens.</title>
        <authorList>
            <person name="Wang G."/>
        </authorList>
    </citation>
    <scope>NUCLEOTIDE SEQUENCE [LARGE SCALE GENOMIC DNA]</scope>
    <source>
        <strain evidence="2 3">KCTC 22160</strain>
    </source>
</reference>
<dbReference type="AlphaFoldDB" id="A0A6P0ULQ2"/>
<feature type="transmembrane region" description="Helical" evidence="1">
    <location>
        <begin position="6"/>
        <end position="27"/>
    </location>
</feature>
<organism evidence="2 3">
    <name type="scientific">Leptobacterium flavescens</name>
    <dbReference type="NCBI Taxonomy" id="472055"/>
    <lineage>
        <taxon>Bacteria</taxon>
        <taxon>Pseudomonadati</taxon>
        <taxon>Bacteroidota</taxon>
        <taxon>Flavobacteriia</taxon>
        <taxon>Flavobacteriales</taxon>
        <taxon>Flavobacteriaceae</taxon>
        <taxon>Leptobacterium</taxon>
    </lineage>
</organism>
<proteinExistence type="predicted"/>
<keyword evidence="3" id="KW-1185">Reference proteome</keyword>
<dbReference type="RefSeq" id="WP_163607416.1">
    <property type="nucleotide sequence ID" value="NZ_JAABOO010000002.1"/>
</dbReference>
<dbReference type="Proteomes" id="UP000468581">
    <property type="component" value="Unassembled WGS sequence"/>
</dbReference>
<sequence length="153" mass="18004">MKKNLLLYILILFLIGVNSFFLIKFMNGPGEEKRERRGGPGGFIAKELNFSPDQMDRFHELNRRHHRAMREISDEIRFLKDELFSGISDENVSEAHIDSISALIGEREKAKDIEVFYHFRDILEICDEKQKERFNKIILEALHKRPPPPPGRR</sequence>
<dbReference type="Gene3D" id="1.20.120.1490">
    <property type="match status" value="1"/>
</dbReference>
<name>A0A6P0ULQ2_9FLAO</name>
<accession>A0A6P0ULQ2</accession>
<comment type="caution">
    <text evidence="2">The sequence shown here is derived from an EMBL/GenBank/DDBJ whole genome shotgun (WGS) entry which is preliminary data.</text>
</comment>
<keyword evidence="1" id="KW-1133">Transmembrane helix</keyword>
<gene>
    <name evidence="2" type="ORF">GWK08_11930</name>
</gene>
<keyword evidence="1" id="KW-0472">Membrane</keyword>
<evidence type="ECO:0000256" key="1">
    <source>
        <dbReference type="SAM" id="Phobius"/>
    </source>
</evidence>